<dbReference type="InterPro" id="IPR029071">
    <property type="entry name" value="Ubiquitin-like_domsf"/>
</dbReference>
<evidence type="ECO:0000313" key="11">
    <source>
        <dbReference type="Proteomes" id="UP000193560"/>
    </source>
</evidence>
<dbReference type="STRING" id="90262.A0A1X2ID78"/>
<evidence type="ECO:0000256" key="4">
    <source>
        <dbReference type="ARBA" id="ARBA00022737"/>
    </source>
</evidence>
<comment type="caution">
    <text evidence="10">The sequence shown here is derived from an EMBL/GenBank/DDBJ whole genome shotgun (WGS) entry which is preliminary data.</text>
</comment>
<dbReference type="Proteomes" id="UP000193560">
    <property type="component" value="Unassembled WGS sequence"/>
</dbReference>
<dbReference type="SUPFAM" id="SSF54236">
    <property type="entry name" value="Ubiquitin-like"/>
    <property type="match status" value="1"/>
</dbReference>
<dbReference type="Gene3D" id="3.10.20.90">
    <property type="entry name" value="Phosphatidylinositol 3-kinase Catalytic Subunit, Chain A, domain 1"/>
    <property type="match status" value="1"/>
</dbReference>
<feature type="domain" description="Ubiquitin-like" evidence="8">
    <location>
        <begin position="601"/>
        <end position="687"/>
    </location>
</feature>
<sequence>MATSVEHSTPMEVDGAPSATASTPIVGMIYPPPDIRRTVDRAANFLATKGPQLEDRIRENERHNARFCFLNPTDPYHAYYQYKLREARSEAGTATGTTDTTTATQPLSSANLGQESDQQQQQPIAKVAPPQPDDYEFSVPMPAMSAQDLDIIKLTARFAARNGRYFISQLAQRESRNYQFDFLRPTHSLFPYFTELIRQYSKILVPPENIESTLSKNNNRTAVLDRIKQRVEWTVWDEEEKKKRAEEDEREKLAYASIDWHDFVVVETVEFTAEDEKMNLPAPMSLSELESMSLAQRRMASLNAMEDHEIPDFAAYEAALDKELGQDENAQQEEQQPSTEEAPTKEEEQQQPDIQQHMVPPTNGAPIKIRTDYKPRLGPQAKTIQETQICPRCGESIPASEWEEHMRIELLDPKWKEQKLAQEAKLRDSNLLQEGTDVAKILKNFSSYRSDIFGAEETSIGQKLTEEEAAQQREQQQALWEQQQQQQPQPQEEQSNDPYGTSSPSSSIQSREPAATSQATFANQLPNMYNGVTPSSTTIDATTAAIRKAEEDDPSLQNDMKRQRLDDQPPPTGAIPTPTGLGQIPTPRPPTWNQPAPTNEIRLVIQTIDYPEKPEWNLNGQPIELSNLPLTMMISTVKERITSQLGIPYGKQKLSIQQTVMVNSKSLGFYGCTDGTVLTLGLKDRKK</sequence>
<evidence type="ECO:0000313" key="10">
    <source>
        <dbReference type="EMBL" id="ORZ14470.1"/>
    </source>
</evidence>
<keyword evidence="6" id="KW-0539">Nucleus</keyword>
<feature type="compositionally biased region" description="Low complexity" evidence="7">
    <location>
        <begin position="91"/>
        <end position="104"/>
    </location>
</feature>
<dbReference type="GO" id="GO:0005686">
    <property type="term" value="C:U2 snRNP"/>
    <property type="evidence" value="ECO:0007669"/>
    <property type="project" value="TreeGrafter"/>
</dbReference>
<keyword evidence="5" id="KW-0508">mRNA splicing</keyword>
<evidence type="ECO:0000256" key="3">
    <source>
        <dbReference type="ARBA" id="ARBA00022728"/>
    </source>
</evidence>
<dbReference type="EMBL" id="MCGE01000014">
    <property type="protein sequence ID" value="ORZ14470.1"/>
    <property type="molecule type" value="Genomic_DNA"/>
</dbReference>
<dbReference type="AlphaFoldDB" id="A0A1X2ID78"/>
<reference evidence="10 11" key="1">
    <citation type="submission" date="2016-07" db="EMBL/GenBank/DDBJ databases">
        <title>Pervasive Adenine N6-methylation of Active Genes in Fungi.</title>
        <authorList>
            <consortium name="DOE Joint Genome Institute"/>
            <person name="Mondo S.J."/>
            <person name="Dannebaum R.O."/>
            <person name="Kuo R.C."/>
            <person name="Labutti K."/>
            <person name="Haridas S."/>
            <person name="Kuo A."/>
            <person name="Salamov A."/>
            <person name="Ahrendt S.R."/>
            <person name="Lipzen A."/>
            <person name="Sullivan W."/>
            <person name="Andreopoulos W.B."/>
            <person name="Clum A."/>
            <person name="Lindquist E."/>
            <person name="Daum C."/>
            <person name="Ramamoorthy G.K."/>
            <person name="Gryganskyi A."/>
            <person name="Culley D."/>
            <person name="Magnuson J.K."/>
            <person name="James T.Y."/>
            <person name="O'Malley M.A."/>
            <person name="Stajich J.E."/>
            <person name="Spatafora J.W."/>
            <person name="Visel A."/>
            <person name="Grigoriev I.V."/>
        </authorList>
    </citation>
    <scope>NUCLEOTIDE SEQUENCE [LARGE SCALE GENOMIC DNA]</scope>
    <source>
        <strain evidence="10 11">NRRL 1336</strain>
    </source>
</reference>
<dbReference type="GO" id="GO:0045292">
    <property type="term" value="P:mRNA cis splicing, via spliceosome"/>
    <property type="evidence" value="ECO:0007669"/>
    <property type="project" value="InterPro"/>
</dbReference>
<dbReference type="Gene3D" id="1.10.10.790">
    <property type="entry name" value="Surp module"/>
    <property type="match status" value="2"/>
</dbReference>
<evidence type="ECO:0000256" key="1">
    <source>
        <dbReference type="ARBA" id="ARBA00004123"/>
    </source>
</evidence>
<dbReference type="FunFam" id="1.10.10.790:FF:000001">
    <property type="entry name" value="Splicing factor 3a, subunit 1"/>
    <property type="match status" value="1"/>
</dbReference>
<comment type="subcellular location">
    <subcellularLocation>
        <location evidence="1">Nucleus</location>
    </subcellularLocation>
</comment>
<dbReference type="SMART" id="SM00648">
    <property type="entry name" value="SWAP"/>
    <property type="match status" value="2"/>
</dbReference>
<dbReference type="Pfam" id="PF12230">
    <property type="entry name" value="PRP21_like_P"/>
    <property type="match status" value="1"/>
</dbReference>
<feature type="region of interest" description="Disordered" evidence="7">
    <location>
        <begin position="90"/>
        <end position="138"/>
    </location>
</feature>
<feature type="domain" description="SURP motif" evidence="9">
    <location>
        <begin position="38"/>
        <end position="80"/>
    </location>
</feature>
<evidence type="ECO:0000259" key="9">
    <source>
        <dbReference type="PROSITE" id="PS50128"/>
    </source>
</evidence>
<organism evidence="10 11">
    <name type="scientific">Absidia repens</name>
    <dbReference type="NCBI Taxonomy" id="90262"/>
    <lineage>
        <taxon>Eukaryota</taxon>
        <taxon>Fungi</taxon>
        <taxon>Fungi incertae sedis</taxon>
        <taxon>Mucoromycota</taxon>
        <taxon>Mucoromycotina</taxon>
        <taxon>Mucoromycetes</taxon>
        <taxon>Mucorales</taxon>
        <taxon>Cunninghamellaceae</taxon>
        <taxon>Absidia</taxon>
    </lineage>
</organism>
<feature type="compositionally biased region" description="Polar residues" evidence="7">
    <location>
        <begin position="328"/>
        <end position="341"/>
    </location>
</feature>
<keyword evidence="11" id="KW-1185">Reference proteome</keyword>
<protein>
    <submittedName>
        <fullName evidence="10">Pre-mRNA splicing factor PRP21 like protein-domain-containing protein</fullName>
    </submittedName>
</protein>
<keyword evidence="3" id="KW-0747">Spliceosome</keyword>
<feature type="region of interest" description="Disordered" evidence="7">
    <location>
        <begin position="550"/>
        <end position="596"/>
    </location>
</feature>
<dbReference type="InterPro" id="IPR000061">
    <property type="entry name" value="Surp"/>
</dbReference>
<name>A0A1X2ID78_9FUNG</name>
<dbReference type="PANTHER" id="PTHR15316:SF1">
    <property type="entry name" value="SPLICING FACTOR 3A SUBUNIT 1"/>
    <property type="match status" value="1"/>
</dbReference>
<dbReference type="PANTHER" id="PTHR15316">
    <property type="entry name" value="SPLICEOSOME ASSOCIATED PROTEIN 114/SWAP SPLICING FACTOR-RELATED"/>
    <property type="match status" value="1"/>
</dbReference>
<dbReference type="GO" id="GO:0003723">
    <property type="term" value="F:RNA binding"/>
    <property type="evidence" value="ECO:0007669"/>
    <property type="project" value="InterPro"/>
</dbReference>
<dbReference type="GO" id="GO:0071004">
    <property type="term" value="C:U2-type prespliceosome"/>
    <property type="evidence" value="ECO:0007669"/>
    <property type="project" value="TreeGrafter"/>
</dbReference>
<dbReference type="PROSITE" id="PS50053">
    <property type="entry name" value="UBIQUITIN_2"/>
    <property type="match status" value="1"/>
</dbReference>
<gene>
    <name evidence="10" type="ORF">BCR42DRAFT_452233</name>
</gene>
<feature type="region of interest" description="Disordered" evidence="7">
    <location>
        <begin position="467"/>
        <end position="518"/>
    </location>
</feature>
<evidence type="ECO:0000256" key="2">
    <source>
        <dbReference type="ARBA" id="ARBA00022664"/>
    </source>
</evidence>
<dbReference type="SUPFAM" id="SSF109905">
    <property type="entry name" value="Surp module (SWAP domain)"/>
    <property type="match status" value="2"/>
</dbReference>
<evidence type="ECO:0000256" key="5">
    <source>
        <dbReference type="ARBA" id="ARBA00023187"/>
    </source>
</evidence>
<dbReference type="InterPro" id="IPR000626">
    <property type="entry name" value="Ubiquitin-like_dom"/>
</dbReference>
<dbReference type="InterPro" id="IPR045146">
    <property type="entry name" value="SF3A1"/>
</dbReference>
<accession>A0A1X2ID78</accession>
<dbReference type="InterPro" id="IPR035967">
    <property type="entry name" value="SWAP/Surp_sf"/>
</dbReference>
<dbReference type="Pfam" id="PF01805">
    <property type="entry name" value="Surp"/>
    <property type="match status" value="2"/>
</dbReference>
<proteinExistence type="predicted"/>
<dbReference type="OrthoDB" id="447637at2759"/>
<feature type="region of interest" description="Disordered" evidence="7">
    <location>
        <begin position="326"/>
        <end position="366"/>
    </location>
</feature>
<dbReference type="GO" id="GO:0071013">
    <property type="term" value="C:catalytic step 2 spliceosome"/>
    <property type="evidence" value="ECO:0007669"/>
    <property type="project" value="TreeGrafter"/>
</dbReference>
<dbReference type="PROSITE" id="PS50128">
    <property type="entry name" value="SURP"/>
    <property type="match status" value="2"/>
</dbReference>
<feature type="domain" description="SURP motif" evidence="9">
    <location>
        <begin position="151"/>
        <end position="193"/>
    </location>
</feature>
<feature type="compositionally biased region" description="Polar residues" evidence="7">
    <location>
        <begin position="105"/>
        <end position="123"/>
    </location>
</feature>
<dbReference type="GO" id="GO:0000381">
    <property type="term" value="P:regulation of alternative mRNA splicing, via spliceosome"/>
    <property type="evidence" value="ECO:0007669"/>
    <property type="project" value="TreeGrafter"/>
</dbReference>
<evidence type="ECO:0000256" key="7">
    <source>
        <dbReference type="SAM" id="MobiDB-lite"/>
    </source>
</evidence>
<dbReference type="InterPro" id="IPR035563">
    <property type="entry name" value="SF3As1_ubi"/>
</dbReference>
<feature type="compositionally biased region" description="Low complexity" evidence="7">
    <location>
        <begin position="472"/>
        <end position="514"/>
    </location>
</feature>
<dbReference type="InterPro" id="IPR022030">
    <property type="entry name" value="SF3A1_dom"/>
</dbReference>
<keyword evidence="4" id="KW-0677">Repeat</keyword>
<evidence type="ECO:0000256" key="6">
    <source>
        <dbReference type="ARBA" id="ARBA00023242"/>
    </source>
</evidence>
<dbReference type="CDD" id="cd01800">
    <property type="entry name" value="Ubl_SF3a120"/>
    <property type="match status" value="1"/>
</dbReference>
<evidence type="ECO:0000259" key="8">
    <source>
        <dbReference type="PROSITE" id="PS50053"/>
    </source>
</evidence>
<dbReference type="FunFam" id="1.10.10.790:FF:000002">
    <property type="entry name" value="Splicing factor 3A subunit 1"/>
    <property type="match status" value="1"/>
</dbReference>
<keyword evidence="2" id="KW-0507">mRNA processing</keyword>